<protein>
    <recommendedName>
        <fullName evidence="3">DUF1579 domain-containing protein</fullName>
    </recommendedName>
</protein>
<keyword evidence="2" id="KW-1185">Reference proteome</keyword>
<sequence length="169" mass="20083">MNKKSTGENNYKQLSTYRPMKNNINPALQELKQFIGNWEMEISNASFLPDANAIIKVGASFEWFEEGEFLILRQGTKNKETPWAIWFIGHDKDAQHYTVLYIDDQQSSRVYEMSFENRIWKMWRNGPQFLQRFTGEISQDKNIISGYWEKSVDGKNWEHDFHLTYKKAL</sequence>
<gene>
    <name evidence="1" type="ORF">DRW42_12840</name>
</gene>
<evidence type="ECO:0000313" key="1">
    <source>
        <dbReference type="EMBL" id="RBQ06668.1"/>
    </source>
</evidence>
<name>A0A366KYL1_9SPHI</name>
<evidence type="ECO:0008006" key="3">
    <source>
        <dbReference type="Google" id="ProtNLM"/>
    </source>
</evidence>
<reference evidence="1 2" key="1">
    <citation type="submission" date="2018-07" db="EMBL/GenBank/DDBJ databases">
        <title>A draft genome of a endophytic bacteria, a new species of Pedobacter.</title>
        <authorList>
            <person name="Zhang Z.D."/>
            <person name="Chen Z.J."/>
        </authorList>
    </citation>
    <scope>NUCLEOTIDE SEQUENCE [LARGE SCALE GENOMIC DNA]</scope>
    <source>
        <strain evidence="1 2">RS10</strain>
    </source>
</reference>
<dbReference type="EMBL" id="QNQU01000010">
    <property type="protein sequence ID" value="RBQ06668.1"/>
    <property type="molecule type" value="Genomic_DNA"/>
</dbReference>
<proteinExistence type="predicted"/>
<organism evidence="1 2">
    <name type="scientific">Pedobacter miscanthi</name>
    <dbReference type="NCBI Taxonomy" id="2259170"/>
    <lineage>
        <taxon>Bacteria</taxon>
        <taxon>Pseudomonadati</taxon>
        <taxon>Bacteroidota</taxon>
        <taxon>Sphingobacteriia</taxon>
        <taxon>Sphingobacteriales</taxon>
        <taxon>Sphingobacteriaceae</taxon>
        <taxon>Pedobacter</taxon>
    </lineage>
</organism>
<comment type="caution">
    <text evidence="1">The sequence shown here is derived from an EMBL/GenBank/DDBJ whole genome shotgun (WGS) entry which is preliminary data.</text>
</comment>
<evidence type="ECO:0000313" key="2">
    <source>
        <dbReference type="Proteomes" id="UP000252081"/>
    </source>
</evidence>
<accession>A0A366KYL1</accession>
<dbReference type="Proteomes" id="UP000252081">
    <property type="component" value="Unassembled WGS sequence"/>
</dbReference>
<dbReference type="AlphaFoldDB" id="A0A366KYL1"/>